<feature type="transmembrane region" description="Helical" evidence="11">
    <location>
        <begin position="139"/>
        <end position="161"/>
    </location>
</feature>
<feature type="transmembrane region" description="Helical" evidence="11">
    <location>
        <begin position="56"/>
        <end position="74"/>
    </location>
</feature>
<evidence type="ECO:0000256" key="11">
    <source>
        <dbReference type="SAM" id="Phobius"/>
    </source>
</evidence>
<protein>
    <submittedName>
        <fullName evidence="13">Potassium transporter TrkA</fullName>
    </submittedName>
</protein>
<keyword evidence="7 11" id="KW-1133">Transmembrane helix</keyword>
<keyword evidence="9 11" id="KW-0472">Membrane</keyword>
<dbReference type="GO" id="GO:0015297">
    <property type="term" value="F:antiporter activity"/>
    <property type="evidence" value="ECO:0007669"/>
    <property type="project" value="UniProtKB-KW"/>
</dbReference>
<evidence type="ECO:0000313" key="13">
    <source>
        <dbReference type="EMBL" id="QBK31423.1"/>
    </source>
</evidence>
<dbReference type="SUPFAM" id="SSF51735">
    <property type="entry name" value="NAD(P)-binding Rossmann-fold domains"/>
    <property type="match status" value="1"/>
</dbReference>
<proteinExistence type="predicted"/>
<evidence type="ECO:0000256" key="6">
    <source>
        <dbReference type="ARBA" id="ARBA00022958"/>
    </source>
</evidence>
<feature type="region of interest" description="Disordered" evidence="10">
    <location>
        <begin position="610"/>
        <end position="655"/>
    </location>
</feature>
<name>A0A4P6V3D6_9HYPH</name>
<keyword evidence="5 11" id="KW-0812">Transmembrane</keyword>
<evidence type="ECO:0000313" key="14">
    <source>
        <dbReference type="Proteomes" id="UP000293719"/>
    </source>
</evidence>
<dbReference type="GO" id="GO:0006813">
    <property type="term" value="P:potassium ion transport"/>
    <property type="evidence" value="ECO:0007669"/>
    <property type="project" value="UniProtKB-KW"/>
</dbReference>
<keyword evidence="3" id="KW-0050">Antiport</keyword>
<dbReference type="Proteomes" id="UP000293719">
    <property type="component" value="Chromosome"/>
</dbReference>
<feature type="transmembrane region" description="Helical" evidence="11">
    <location>
        <begin position="200"/>
        <end position="223"/>
    </location>
</feature>
<feature type="transmembrane region" description="Helical" evidence="11">
    <location>
        <begin position="392"/>
        <end position="424"/>
    </location>
</feature>
<dbReference type="AlphaFoldDB" id="A0A4P6V3D6"/>
<feature type="transmembrane region" description="Helical" evidence="11">
    <location>
        <begin position="107"/>
        <end position="127"/>
    </location>
</feature>
<sequence>MRRAAAGATSGDDWMELTGGRHIARIGAAATGALASTIGPVAAQANPPMGLTAPEWRFTEALALIVLACIFVPLSRWLGLGAVIGYLVAGLAAGLLLVTPVTESPEALLNFAQFGIVLFLFVIGLEFRPARLWEMRGTIFGRGLVQLLATSSALTATALAFGLQWQAALVVGTGLAMSSTALVARALDEAGERTSPFGQMTIVMLLFEDLSIVPLLLMVALLAPGGGAETSLAANATAVATGIAAIAFLIAVARYGLDPMFAVLARSRAPEVMTAAALGVVIFASLVMALVGLSYAMGAFIAGVMLAESSYRHQVQADIEPFRGLFLGLFFLAVGLSLDLGLVAENWLLIVIAVPVLVTVKGTVVYLVNRAFGTAHDKALRLGFALAQHGEFGFVLFAAAAAAGILDAQTAAVLIAIVTISMALSSQNERLLRLFLPQPAPETMDEDFADAGGTALIIGFGRFGQMVAQPLLVQGVPVTLLDADASRVREAGRFGRRVYFGDGTNRDVLQAAGAADARLIAVCTDRPQTTDAIVAMVRREFPQARLVARAYDRIHAIQLAQAGADDAVRETAAAGVEMGGRALALLGVDEAERRAVIATVRDRDRKRLERQREAVAGAPDRKAAVAAIMPEPVRGAGDEGSADRDPSPGQGSYEP</sequence>
<evidence type="ECO:0000256" key="4">
    <source>
        <dbReference type="ARBA" id="ARBA00022538"/>
    </source>
</evidence>
<keyword evidence="4" id="KW-0633">Potassium transport</keyword>
<dbReference type="InterPro" id="IPR006153">
    <property type="entry name" value="Cation/H_exchanger_TM"/>
</dbReference>
<keyword evidence="8" id="KW-0406">Ion transport</keyword>
<keyword evidence="6" id="KW-0630">Potassium</keyword>
<feature type="compositionally biased region" description="Basic and acidic residues" evidence="10">
    <location>
        <begin position="610"/>
        <end position="623"/>
    </location>
</feature>
<dbReference type="KEGG" id="rpod:E0E05_12910"/>
<evidence type="ECO:0000256" key="2">
    <source>
        <dbReference type="ARBA" id="ARBA00022448"/>
    </source>
</evidence>
<dbReference type="GO" id="GO:1902600">
    <property type="term" value="P:proton transmembrane transport"/>
    <property type="evidence" value="ECO:0007669"/>
    <property type="project" value="InterPro"/>
</dbReference>
<keyword evidence="2" id="KW-0813">Transport</keyword>
<evidence type="ECO:0000256" key="5">
    <source>
        <dbReference type="ARBA" id="ARBA00022692"/>
    </source>
</evidence>
<feature type="domain" description="RCK N-terminal" evidence="12">
    <location>
        <begin position="452"/>
        <end position="569"/>
    </location>
</feature>
<dbReference type="GO" id="GO:0012505">
    <property type="term" value="C:endomembrane system"/>
    <property type="evidence" value="ECO:0007669"/>
    <property type="project" value="UniProtKB-SubCell"/>
</dbReference>
<dbReference type="InterPro" id="IPR038770">
    <property type="entry name" value="Na+/solute_symporter_sf"/>
</dbReference>
<reference evidence="13 14" key="1">
    <citation type="journal article" date="2017" name="Int. J. Syst. Evol. Microbiol.">
        <title>Roseitalea porphyridii gen. nov., sp. nov., isolated from a red alga, and reclassification of Hoeflea suaedae Chung et al. 2013 as Pseudohoeflea suaedae gen. nov., comb. nov.</title>
        <authorList>
            <person name="Hyeon J.W."/>
            <person name="Jeong S.E."/>
            <person name="Baek K."/>
            <person name="Jeon C.O."/>
        </authorList>
    </citation>
    <scope>NUCLEOTIDE SEQUENCE [LARGE SCALE GENOMIC DNA]</scope>
    <source>
        <strain evidence="13 14">MA7-20</strain>
    </source>
</reference>
<evidence type="ECO:0000256" key="3">
    <source>
        <dbReference type="ARBA" id="ARBA00022449"/>
    </source>
</evidence>
<dbReference type="GO" id="GO:0005886">
    <property type="term" value="C:plasma membrane"/>
    <property type="evidence" value="ECO:0007669"/>
    <property type="project" value="TreeGrafter"/>
</dbReference>
<accession>A0A4P6V3D6</accession>
<feature type="transmembrane region" description="Helical" evidence="11">
    <location>
        <begin position="81"/>
        <end position="101"/>
    </location>
</feature>
<dbReference type="FunFam" id="3.40.50.720:FF:000036">
    <property type="entry name" value="Glutathione-regulated potassium-efflux system protein KefB"/>
    <property type="match status" value="1"/>
</dbReference>
<dbReference type="Pfam" id="PF02254">
    <property type="entry name" value="TrkA_N"/>
    <property type="match status" value="1"/>
</dbReference>
<evidence type="ECO:0000256" key="7">
    <source>
        <dbReference type="ARBA" id="ARBA00022989"/>
    </source>
</evidence>
<evidence type="ECO:0000256" key="8">
    <source>
        <dbReference type="ARBA" id="ARBA00023065"/>
    </source>
</evidence>
<dbReference type="PANTHER" id="PTHR46157:SF8">
    <property type="entry name" value="GLUTATHIONE-REGULATED POTASSIUM-EFFLUX SYSTEM PROTEIN"/>
    <property type="match status" value="1"/>
</dbReference>
<evidence type="ECO:0000259" key="12">
    <source>
        <dbReference type="PROSITE" id="PS51201"/>
    </source>
</evidence>
<evidence type="ECO:0000256" key="9">
    <source>
        <dbReference type="ARBA" id="ARBA00023136"/>
    </source>
</evidence>
<gene>
    <name evidence="13" type="ORF">E0E05_12910</name>
</gene>
<evidence type="ECO:0000256" key="1">
    <source>
        <dbReference type="ARBA" id="ARBA00004127"/>
    </source>
</evidence>
<feature type="transmembrane region" description="Helical" evidence="11">
    <location>
        <begin position="278"/>
        <end position="302"/>
    </location>
</feature>
<dbReference type="Gene3D" id="3.40.50.720">
    <property type="entry name" value="NAD(P)-binding Rossmann-like Domain"/>
    <property type="match status" value="1"/>
</dbReference>
<keyword evidence="14" id="KW-1185">Reference proteome</keyword>
<feature type="transmembrane region" description="Helical" evidence="11">
    <location>
        <begin position="322"/>
        <end position="340"/>
    </location>
</feature>
<dbReference type="Pfam" id="PF00999">
    <property type="entry name" value="Na_H_Exchanger"/>
    <property type="match status" value="1"/>
</dbReference>
<feature type="transmembrane region" description="Helical" evidence="11">
    <location>
        <begin position="235"/>
        <end position="257"/>
    </location>
</feature>
<dbReference type="PANTHER" id="PTHR46157">
    <property type="entry name" value="K(+) EFFLUX ANTIPORTER 3, CHLOROPLASTIC"/>
    <property type="match status" value="1"/>
</dbReference>
<dbReference type="PROSITE" id="PS51201">
    <property type="entry name" value="RCK_N"/>
    <property type="match status" value="1"/>
</dbReference>
<dbReference type="EMBL" id="CP036532">
    <property type="protein sequence ID" value="QBK31423.1"/>
    <property type="molecule type" value="Genomic_DNA"/>
</dbReference>
<comment type="subcellular location">
    <subcellularLocation>
        <location evidence="1">Endomembrane system</location>
        <topology evidence="1">Multi-pass membrane protein</topology>
    </subcellularLocation>
</comment>
<feature type="transmembrane region" description="Helical" evidence="11">
    <location>
        <begin position="347"/>
        <end position="372"/>
    </location>
</feature>
<dbReference type="Gene3D" id="1.20.1530.20">
    <property type="match status" value="1"/>
</dbReference>
<dbReference type="InterPro" id="IPR003148">
    <property type="entry name" value="RCK_N"/>
</dbReference>
<evidence type="ECO:0000256" key="10">
    <source>
        <dbReference type="SAM" id="MobiDB-lite"/>
    </source>
</evidence>
<organism evidence="13 14">
    <name type="scientific">Roseitalea porphyridii</name>
    <dbReference type="NCBI Taxonomy" id="1852022"/>
    <lineage>
        <taxon>Bacteria</taxon>
        <taxon>Pseudomonadati</taxon>
        <taxon>Pseudomonadota</taxon>
        <taxon>Alphaproteobacteria</taxon>
        <taxon>Hyphomicrobiales</taxon>
        <taxon>Ahrensiaceae</taxon>
        <taxon>Roseitalea</taxon>
    </lineage>
</organism>
<dbReference type="InterPro" id="IPR036291">
    <property type="entry name" value="NAD(P)-bd_dom_sf"/>
</dbReference>